<dbReference type="PANTHER" id="PTHR11851:SF186">
    <property type="entry name" value="INACTIVE METALLOPROTEASE YMFF-RELATED"/>
    <property type="match status" value="1"/>
</dbReference>
<accession>A0A3R8RD89</accession>
<evidence type="ECO:0000259" key="1">
    <source>
        <dbReference type="Pfam" id="PF05193"/>
    </source>
</evidence>
<dbReference type="Pfam" id="PF05193">
    <property type="entry name" value="Peptidase_M16_C"/>
    <property type="match status" value="1"/>
</dbReference>
<reference evidence="2 3" key="1">
    <citation type="submission" date="2018-11" db="EMBL/GenBank/DDBJ databases">
        <authorList>
            <person name="Stevens M.J."/>
            <person name="Cernela N."/>
            <person name="Spoerry Serrano N."/>
            <person name="Schmitt S."/>
            <person name="Schrenzel J."/>
            <person name="Stephan R."/>
        </authorList>
    </citation>
    <scope>NUCLEOTIDE SEQUENCE [LARGE SCALE GENOMIC DNA]</scope>
    <source>
        <strain evidence="2 3">PP422</strain>
    </source>
</reference>
<feature type="domain" description="Peptidase M16 C-terminal" evidence="1">
    <location>
        <begin position="178"/>
        <end position="351"/>
    </location>
</feature>
<dbReference type="InterPro" id="IPR050361">
    <property type="entry name" value="MPP/UQCRC_Complex"/>
</dbReference>
<dbReference type="NCBIfam" id="NF047422">
    <property type="entry name" value="YfmF_fam"/>
    <property type="match status" value="1"/>
</dbReference>
<name>A0A3R8RD89_STRSU</name>
<protein>
    <submittedName>
        <fullName evidence="2">Insulinase family protein</fullName>
    </submittedName>
</protein>
<evidence type="ECO:0000313" key="2">
    <source>
        <dbReference type="EMBL" id="RRR52054.1"/>
    </source>
</evidence>
<organism evidence="2 3">
    <name type="scientific">Streptococcus suis</name>
    <dbReference type="NCBI Taxonomy" id="1307"/>
    <lineage>
        <taxon>Bacteria</taxon>
        <taxon>Bacillati</taxon>
        <taxon>Bacillota</taxon>
        <taxon>Bacilli</taxon>
        <taxon>Lactobacillales</taxon>
        <taxon>Streptococcaceae</taxon>
        <taxon>Streptococcus</taxon>
    </lineage>
</organism>
<gene>
    <name evidence="2" type="ORF">EI998_07300</name>
</gene>
<dbReference type="Gene3D" id="3.30.830.10">
    <property type="entry name" value="Metalloenzyme, LuxS/M16 peptidase-like"/>
    <property type="match status" value="2"/>
</dbReference>
<reference evidence="2 3" key="2">
    <citation type="submission" date="2018-12" db="EMBL/GenBank/DDBJ databases">
        <title>Whole-genome sequences of fifteen clinical Streptococcus suis strains isolated from pigs between 2006 and 2018.</title>
        <authorList>
            <person name="Stevens M.J.A."/>
            <person name="Cernela N."/>
            <person name="Spoerry Serrano N."/>
            <person name="Schmitt S."/>
            <person name="Schrenzel J."/>
            <person name="Stephan R."/>
        </authorList>
    </citation>
    <scope>NUCLEOTIDE SEQUENCE [LARGE SCALE GENOMIC DNA]</scope>
    <source>
        <strain evidence="2 3">PP422</strain>
    </source>
</reference>
<proteinExistence type="predicted"/>
<comment type="caution">
    <text evidence="2">The sequence shown here is derived from an EMBL/GenBank/DDBJ whole genome shotgun (WGS) entry which is preliminary data.</text>
</comment>
<dbReference type="InterPro" id="IPR011249">
    <property type="entry name" value="Metalloenz_LuxS/M16"/>
</dbReference>
<dbReference type="InterPro" id="IPR007863">
    <property type="entry name" value="Peptidase_M16_C"/>
</dbReference>
<sequence>MKLQEGVELHFIESDKFTTNRIRVRFAAEMSEQTVAGRVLVANLLEMGNQDYPSAQRLRMRLTELYGAHFSTSVSKRGRVHFVDLTISYINPHYLPEQEDITGEIIDFLEACLFKPLKNGSAFKEDVFAVEKNNLLSFLETEVEDNFYHADVEMSKLYYEDEAVQIPRVGRIDLVEQVTAETAFKTYSNMLRLDKIDIFVLGQVDQALVQEKFSSFSFKYRNPKLELEYQQSYSKVTRERVERKEARQSILELAYHLQVVYNDVNYPALLVFNGLLGAFSHSKLFMNVREKESLAYTIGSQISIFSGMLKIYAGINRKDKLKAIKLIRQQVMALKQGKFTEDDLNLTKNMLVHSATLAQDRQNNLLEQVYNQVTMGQRNVTLEEWIEAVNKVSREDILRVGQLVRLQAVYFMEGIKE</sequence>
<dbReference type="SUPFAM" id="SSF63411">
    <property type="entry name" value="LuxS/MPP-like metallohydrolase"/>
    <property type="match status" value="2"/>
</dbReference>
<dbReference type="GO" id="GO:0046872">
    <property type="term" value="F:metal ion binding"/>
    <property type="evidence" value="ECO:0007669"/>
    <property type="project" value="InterPro"/>
</dbReference>
<dbReference type="PANTHER" id="PTHR11851">
    <property type="entry name" value="METALLOPROTEASE"/>
    <property type="match status" value="1"/>
</dbReference>
<dbReference type="Proteomes" id="UP000274117">
    <property type="component" value="Unassembled WGS sequence"/>
</dbReference>
<dbReference type="AlphaFoldDB" id="A0A3R8RD89"/>
<dbReference type="EMBL" id="RSDO01000012">
    <property type="protein sequence ID" value="RRR52054.1"/>
    <property type="molecule type" value="Genomic_DNA"/>
</dbReference>
<evidence type="ECO:0000313" key="3">
    <source>
        <dbReference type="Proteomes" id="UP000274117"/>
    </source>
</evidence>